<dbReference type="PANTHER" id="PTHR43355:SF2">
    <property type="entry name" value="FLAVIN REDUCTASE (NADPH)"/>
    <property type="match status" value="1"/>
</dbReference>
<dbReference type="GO" id="GO:0016646">
    <property type="term" value="F:oxidoreductase activity, acting on the CH-NH group of donors, NAD or NADP as acceptor"/>
    <property type="evidence" value="ECO:0007669"/>
    <property type="project" value="TreeGrafter"/>
</dbReference>
<name>A0A0R1JPJ7_9LACO</name>
<proteinExistence type="predicted"/>
<dbReference type="STRING" id="1291734.FD02_GL001218"/>
<dbReference type="PANTHER" id="PTHR43355">
    <property type="entry name" value="FLAVIN REDUCTASE (NADPH)"/>
    <property type="match status" value="1"/>
</dbReference>
<dbReference type="Gene3D" id="3.40.50.720">
    <property type="entry name" value="NAD(P)-binding Rossmann-like Domain"/>
    <property type="match status" value="1"/>
</dbReference>
<organism evidence="2 3">
    <name type="scientific">Lacticaseibacillus nasuensis JCM 17158</name>
    <dbReference type="NCBI Taxonomy" id="1291734"/>
    <lineage>
        <taxon>Bacteria</taxon>
        <taxon>Bacillati</taxon>
        <taxon>Bacillota</taxon>
        <taxon>Bacilli</taxon>
        <taxon>Lactobacillales</taxon>
        <taxon>Lactobacillaceae</taxon>
        <taxon>Lacticaseibacillus</taxon>
    </lineage>
</organism>
<evidence type="ECO:0000259" key="1">
    <source>
        <dbReference type="Pfam" id="PF13460"/>
    </source>
</evidence>
<dbReference type="Pfam" id="PF13460">
    <property type="entry name" value="NAD_binding_10"/>
    <property type="match status" value="1"/>
</dbReference>
<evidence type="ECO:0000313" key="2">
    <source>
        <dbReference type="EMBL" id="KRK73360.1"/>
    </source>
</evidence>
<reference evidence="2 3" key="1">
    <citation type="journal article" date="2015" name="Genome Announc.">
        <title>Expanding the biotechnology potential of lactobacilli through comparative genomics of 213 strains and associated genera.</title>
        <authorList>
            <person name="Sun Z."/>
            <person name="Harris H.M."/>
            <person name="McCann A."/>
            <person name="Guo C."/>
            <person name="Argimon S."/>
            <person name="Zhang W."/>
            <person name="Yang X."/>
            <person name="Jeffery I.B."/>
            <person name="Cooney J.C."/>
            <person name="Kagawa T.F."/>
            <person name="Liu W."/>
            <person name="Song Y."/>
            <person name="Salvetti E."/>
            <person name="Wrobel A."/>
            <person name="Rasinkangas P."/>
            <person name="Parkhill J."/>
            <person name="Rea M.C."/>
            <person name="O'Sullivan O."/>
            <person name="Ritari J."/>
            <person name="Douillard F.P."/>
            <person name="Paul Ross R."/>
            <person name="Yang R."/>
            <person name="Briner A.E."/>
            <person name="Felis G.E."/>
            <person name="de Vos W.M."/>
            <person name="Barrangou R."/>
            <person name="Klaenhammer T.R."/>
            <person name="Caufield P.W."/>
            <person name="Cui Y."/>
            <person name="Zhang H."/>
            <person name="O'Toole P.W."/>
        </authorList>
    </citation>
    <scope>NUCLEOTIDE SEQUENCE [LARGE SCALE GENOMIC DNA]</scope>
    <source>
        <strain evidence="2 3">JCM 17158</strain>
    </source>
</reference>
<protein>
    <submittedName>
        <fullName evidence="2">NAD-dependent epimerase dehydratase</fullName>
    </submittedName>
</protein>
<dbReference type="AlphaFoldDB" id="A0A0R1JPJ7"/>
<dbReference type="RefSeq" id="WP_235806666.1">
    <property type="nucleotide sequence ID" value="NZ_AZDJ01000013.1"/>
</dbReference>
<dbReference type="InterPro" id="IPR051606">
    <property type="entry name" value="Polyketide_Oxido-like"/>
</dbReference>
<keyword evidence="3" id="KW-1185">Reference proteome</keyword>
<dbReference type="InterPro" id="IPR036291">
    <property type="entry name" value="NAD(P)-bd_dom_sf"/>
</dbReference>
<feature type="domain" description="NAD(P)-binding" evidence="1">
    <location>
        <begin position="8"/>
        <end position="200"/>
    </location>
</feature>
<sequence length="214" mass="23008">MMKIAVIGATGRAGSAIVAEALARGHQVVAVVRNAKKAQQLFANQVTIRQTDALAVSPADFDGCDVIVDAFATRQEATQHLDLAARLVGLYRNTESPRLAFILGASSLRQADGSLVLADVLAKNAGAAWVATPIQQAHEYTFLTWTENVNWVAVSPQFNFVPGPKTRYRVGKDEIMTNAAGQSTVTTGNLAAALIAEFETPHFVRQRFTVVDDE</sequence>
<dbReference type="PATRIC" id="fig|1291734.4.peg.1249"/>
<dbReference type="SUPFAM" id="SSF51735">
    <property type="entry name" value="NAD(P)-binding Rossmann-fold domains"/>
    <property type="match status" value="1"/>
</dbReference>
<accession>A0A0R1JPJ7</accession>
<dbReference type="EMBL" id="AZDJ01000013">
    <property type="protein sequence ID" value="KRK73360.1"/>
    <property type="molecule type" value="Genomic_DNA"/>
</dbReference>
<dbReference type="Proteomes" id="UP000051804">
    <property type="component" value="Unassembled WGS sequence"/>
</dbReference>
<evidence type="ECO:0000313" key="3">
    <source>
        <dbReference type="Proteomes" id="UP000051804"/>
    </source>
</evidence>
<gene>
    <name evidence="2" type="ORF">FD02_GL001218</name>
</gene>
<comment type="caution">
    <text evidence="2">The sequence shown here is derived from an EMBL/GenBank/DDBJ whole genome shotgun (WGS) entry which is preliminary data.</text>
</comment>
<dbReference type="InterPro" id="IPR016040">
    <property type="entry name" value="NAD(P)-bd_dom"/>
</dbReference>